<dbReference type="EMBL" id="JAVDWA010000001">
    <property type="protein sequence ID" value="MDR7071994.1"/>
    <property type="molecule type" value="Genomic_DNA"/>
</dbReference>
<dbReference type="Pfam" id="PF02391">
    <property type="entry name" value="MoaE"/>
    <property type="match status" value="1"/>
</dbReference>
<keyword evidence="2" id="KW-1185">Reference proteome</keyword>
<proteinExistence type="predicted"/>
<evidence type="ECO:0000313" key="2">
    <source>
        <dbReference type="Proteomes" id="UP001258181"/>
    </source>
</evidence>
<organism evidence="1 2">
    <name type="scientific">Fictibacillus barbaricus</name>
    <dbReference type="NCBI Taxonomy" id="182136"/>
    <lineage>
        <taxon>Bacteria</taxon>
        <taxon>Bacillati</taxon>
        <taxon>Bacillota</taxon>
        <taxon>Bacilli</taxon>
        <taxon>Bacillales</taxon>
        <taxon>Fictibacillaceae</taxon>
        <taxon>Fictibacillus</taxon>
    </lineage>
</organism>
<dbReference type="InterPro" id="IPR003448">
    <property type="entry name" value="Mopterin_biosynth_MoaE"/>
</dbReference>
<dbReference type="Gene3D" id="3.90.1170.40">
    <property type="entry name" value="Molybdopterin biosynthesis MoaE subunit"/>
    <property type="match status" value="1"/>
</dbReference>
<dbReference type="RefSeq" id="WP_310257063.1">
    <property type="nucleotide sequence ID" value="NZ_JAVDWA010000001.1"/>
</dbReference>
<gene>
    <name evidence="1" type="ORF">J2X07_000969</name>
</gene>
<protein>
    <submittedName>
        <fullName evidence="1">Molybdopterin synthase catalytic subunit</fullName>
        <ecNumber evidence="1">2.8.1.12</ecNumber>
    </submittedName>
</protein>
<name>A0ABU1TXR2_9BACL</name>
<dbReference type="Proteomes" id="UP001258181">
    <property type="component" value="Unassembled WGS sequence"/>
</dbReference>
<dbReference type="GO" id="GO:0030366">
    <property type="term" value="F:molybdopterin synthase activity"/>
    <property type="evidence" value="ECO:0007669"/>
    <property type="project" value="UniProtKB-EC"/>
</dbReference>
<dbReference type="InterPro" id="IPR036563">
    <property type="entry name" value="MoaE_sf"/>
</dbReference>
<dbReference type="PANTHER" id="PTHR23404">
    <property type="entry name" value="MOLYBDOPTERIN SYNTHASE RELATED"/>
    <property type="match status" value="1"/>
</dbReference>
<evidence type="ECO:0000313" key="1">
    <source>
        <dbReference type="EMBL" id="MDR7071994.1"/>
    </source>
</evidence>
<comment type="caution">
    <text evidence="1">The sequence shown here is derived from an EMBL/GenBank/DDBJ whole genome shotgun (WGS) entry which is preliminary data.</text>
</comment>
<keyword evidence="1" id="KW-0808">Transferase</keyword>
<accession>A0ABU1TXR2</accession>
<reference evidence="1 2" key="1">
    <citation type="submission" date="2023-07" db="EMBL/GenBank/DDBJ databases">
        <title>Sorghum-associated microbial communities from plants grown in Nebraska, USA.</title>
        <authorList>
            <person name="Schachtman D."/>
        </authorList>
    </citation>
    <scope>NUCLEOTIDE SEQUENCE [LARGE SCALE GENOMIC DNA]</scope>
    <source>
        <strain evidence="1 2">BE211</strain>
    </source>
</reference>
<dbReference type="SUPFAM" id="SSF54690">
    <property type="entry name" value="Molybdopterin synthase subunit MoaE"/>
    <property type="match status" value="1"/>
</dbReference>
<dbReference type="EC" id="2.8.1.12" evidence="1"/>
<dbReference type="CDD" id="cd00756">
    <property type="entry name" value="MoaE"/>
    <property type="match status" value="1"/>
</dbReference>
<sequence>MKYFNICKEPIDNQRVIDQVIHHNAGAVSVFIGTVREMTGDKQTKYLEYEAYIPMAEKQLEKIGEEISDRWPNAKTAITHRIGTLQISDVAVTIAVSTPHRQDAFEASRYAIERIKEIVPIWKKEHYIDGEEWVGNQKGTKQYLSGYPEGIENK</sequence>